<comment type="caution">
    <text evidence="2">The sequence shown here is derived from an EMBL/GenBank/DDBJ whole genome shotgun (WGS) entry which is preliminary data.</text>
</comment>
<proteinExistence type="predicted"/>
<reference evidence="2 3" key="1">
    <citation type="submission" date="2015-07" db="EMBL/GenBank/DDBJ databases">
        <authorList>
            <person name="Noorani M."/>
        </authorList>
    </citation>
    <scope>NUCLEOTIDE SEQUENCE [LARGE SCALE GENOMIC DNA]</scope>
    <source>
        <strain evidence="2 3">NRRL B-24567</strain>
    </source>
</reference>
<evidence type="ECO:0000313" key="3">
    <source>
        <dbReference type="Proteomes" id="UP000037773"/>
    </source>
</evidence>
<protein>
    <submittedName>
        <fullName evidence="2">Uncharacterized protein</fullName>
    </submittedName>
</protein>
<organism evidence="2 3">
    <name type="scientific">Streptomyces caelestis</name>
    <dbReference type="NCBI Taxonomy" id="36816"/>
    <lineage>
        <taxon>Bacteria</taxon>
        <taxon>Bacillati</taxon>
        <taxon>Actinomycetota</taxon>
        <taxon>Actinomycetes</taxon>
        <taxon>Kitasatosporales</taxon>
        <taxon>Streptomycetaceae</taxon>
        <taxon>Streptomyces</taxon>
    </lineage>
</organism>
<dbReference type="Proteomes" id="UP000037773">
    <property type="component" value="Unassembled WGS sequence"/>
</dbReference>
<dbReference type="PATRIC" id="fig|36816.3.peg.1592"/>
<evidence type="ECO:0000256" key="1">
    <source>
        <dbReference type="SAM" id="MobiDB-lite"/>
    </source>
</evidence>
<dbReference type="EMBL" id="LGCN01000074">
    <property type="protein sequence ID" value="KOT42632.1"/>
    <property type="molecule type" value="Genomic_DNA"/>
</dbReference>
<keyword evidence="3" id="KW-1185">Reference proteome</keyword>
<dbReference type="AlphaFoldDB" id="A0A0N0S623"/>
<name>A0A0N0S623_9ACTN</name>
<accession>A0A0N0S623</accession>
<feature type="region of interest" description="Disordered" evidence="1">
    <location>
        <begin position="1"/>
        <end position="33"/>
    </location>
</feature>
<sequence length="81" mass="8511">MAWSRLTGRPSGTLSSDPHTPAPAATDELGRSARTFPVDVVVRSGGGERRAVARDIHAVTAPLVVEAVGRVRERPGEGLEP</sequence>
<gene>
    <name evidence="2" type="ORF">ADK41_07405</name>
</gene>
<evidence type="ECO:0000313" key="2">
    <source>
        <dbReference type="EMBL" id="KOT42632.1"/>
    </source>
</evidence>